<dbReference type="EMBL" id="CABFNQ020000763">
    <property type="protein sequence ID" value="CAH0040789.1"/>
    <property type="molecule type" value="Genomic_DNA"/>
</dbReference>
<evidence type="ECO:0000313" key="2">
    <source>
        <dbReference type="EMBL" id="CAH0040789.1"/>
    </source>
</evidence>
<dbReference type="Pfam" id="PF18232">
    <property type="entry name" value="Chalcone_N"/>
    <property type="match status" value="1"/>
</dbReference>
<evidence type="ECO:0000259" key="1">
    <source>
        <dbReference type="Pfam" id="PF18232"/>
    </source>
</evidence>
<protein>
    <recommendedName>
        <fullName evidence="1">Chalcone isomerase N-terminal domain-containing protein</fullName>
    </recommendedName>
</protein>
<gene>
    <name evidence="2" type="ORF">CRHIZ90672A_00008852</name>
</gene>
<dbReference type="InterPro" id="IPR040518">
    <property type="entry name" value="Chalcone_N"/>
</dbReference>
<reference evidence="2" key="1">
    <citation type="submission" date="2021-10" db="EMBL/GenBank/DDBJ databases">
        <authorList>
            <person name="Piombo E."/>
        </authorList>
    </citation>
    <scope>NUCLEOTIDE SEQUENCE</scope>
</reference>
<proteinExistence type="predicted"/>
<dbReference type="AlphaFoldDB" id="A0A9N9W069"/>
<dbReference type="Proteomes" id="UP000696573">
    <property type="component" value="Unassembled WGS sequence"/>
</dbReference>
<accession>A0A9N9W069</accession>
<organism evidence="2 3">
    <name type="scientific">Clonostachys rhizophaga</name>
    <dbReference type="NCBI Taxonomy" id="160324"/>
    <lineage>
        <taxon>Eukaryota</taxon>
        <taxon>Fungi</taxon>
        <taxon>Dikarya</taxon>
        <taxon>Ascomycota</taxon>
        <taxon>Pezizomycotina</taxon>
        <taxon>Sordariomycetes</taxon>
        <taxon>Hypocreomycetidae</taxon>
        <taxon>Hypocreales</taxon>
        <taxon>Bionectriaceae</taxon>
        <taxon>Clonostachys</taxon>
    </lineage>
</organism>
<sequence>MSATFHPMRSLIYVSCENEDYRHKVLHWLYKTHIPESIAQFEPYVTKYSFYNALPVPKDGERFGTCNLQLTEHYFLIHAGEAAKQIKALGETMTPDILKGLGVIPGELDVSTLTADDMRAFFTQNLKSPFTQAFVPVWWESDLKGAGRTIEHGANYRWQFLIKYPDCTDVEEADTWFTGKALPAFVSMPETTRVLTSKLLRDVNNSPYHRVVEIWFDSPSDWRRAAIEQTAKLLTRPSWAQTDVFPYVHPNEGILGIFLSDFPTTDNLSQYRGYLTMR</sequence>
<comment type="caution">
    <text evidence="2">The sequence shown here is derived from an EMBL/GenBank/DDBJ whole genome shotgun (WGS) entry which is preliminary data.</text>
</comment>
<feature type="domain" description="Chalcone isomerase N-terminal" evidence="1">
    <location>
        <begin position="5"/>
        <end position="105"/>
    </location>
</feature>
<keyword evidence="3" id="KW-1185">Reference proteome</keyword>
<evidence type="ECO:0000313" key="3">
    <source>
        <dbReference type="Proteomes" id="UP000696573"/>
    </source>
</evidence>
<dbReference type="Gene3D" id="3.30.70.100">
    <property type="match status" value="1"/>
</dbReference>
<name>A0A9N9W069_9HYPO</name>